<comment type="caution">
    <text evidence="3">The sequence shown here is derived from an EMBL/GenBank/DDBJ whole genome shotgun (WGS) entry which is preliminary data.</text>
</comment>
<evidence type="ECO:0000256" key="2">
    <source>
        <dbReference type="SAM" id="Phobius"/>
    </source>
</evidence>
<feature type="transmembrane region" description="Helical" evidence="2">
    <location>
        <begin position="171"/>
        <end position="192"/>
    </location>
</feature>
<proteinExistence type="predicted"/>
<keyword evidence="2" id="KW-1133">Transmembrane helix</keyword>
<feature type="region of interest" description="Disordered" evidence="1">
    <location>
        <begin position="72"/>
        <end position="91"/>
    </location>
</feature>
<organism evidence="3 4">
    <name type="scientific">Folsomia candida</name>
    <name type="common">Springtail</name>
    <dbReference type="NCBI Taxonomy" id="158441"/>
    <lineage>
        <taxon>Eukaryota</taxon>
        <taxon>Metazoa</taxon>
        <taxon>Ecdysozoa</taxon>
        <taxon>Arthropoda</taxon>
        <taxon>Hexapoda</taxon>
        <taxon>Collembola</taxon>
        <taxon>Entomobryomorpha</taxon>
        <taxon>Isotomoidea</taxon>
        <taxon>Isotomidae</taxon>
        <taxon>Proisotominae</taxon>
        <taxon>Folsomia</taxon>
    </lineage>
</organism>
<feature type="transmembrane region" description="Helical" evidence="2">
    <location>
        <begin position="94"/>
        <end position="111"/>
    </location>
</feature>
<feature type="transmembrane region" description="Helical" evidence="2">
    <location>
        <begin position="142"/>
        <end position="159"/>
    </location>
</feature>
<evidence type="ECO:0000313" key="3">
    <source>
        <dbReference type="EMBL" id="OXA55472.1"/>
    </source>
</evidence>
<feature type="transmembrane region" description="Helical" evidence="2">
    <location>
        <begin position="204"/>
        <end position="223"/>
    </location>
</feature>
<keyword evidence="2" id="KW-0472">Membrane</keyword>
<feature type="transmembrane region" description="Helical" evidence="2">
    <location>
        <begin position="43"/>
        <end position="65"/>
    </location>
</feature>
<accession>A0A226ED83</accession>
<sequence length="446" mass="50939">MDDTFDESDDLTNANNILEQTLERPAAEYHIQAHYQPPDQANFWMFCMIGMGCAFVIFVIGSIYLMCKSQKNSQPTPIRRHPTSKSRGGIGERSVRTGSFLISIIDVVFLLRDMVGTYRDFYPQMLNTTLMSTVVSRDEVQFANYGLTIFSGIALFIGTRLASGKALRACYIWLVCRLYLTLVFSMLCYVLIGSENELYEIYGIEVVFFLLLHAYFFVVVFIFTKQLRMDIRIIKMSAKSKQQRTRVQLKLGKALQAQDIHKANLHEFCPELYLKTLATYRRNSRESVRYLEPRRGDDEEWSEQRYRSILSGNVSPSGSLMSNLSLNPSVFETPSNLKVNAGKSGQRNPSPTTAAQQKQPQVHSVLKPGVYKTGTDPEVEGKRRLRFSEAAPATTTLPRDMEQDILRENLMSRNPAASKFKKLYLNNEFIIILPKSSRSKSKHDFE</sequence>
<evidence type="ECO:0000313" key="4">
    <source>
        <dbReference type="Proteomes" id="UP000198287"/>
    </source>
</evidence>
<protein>
    <submittedName>
        <fullName evidence="3">Uncharacterized protein</fullName>
    </submittedName>
</protein>
<keyword evidence="4" id="KW-1185">Reference proteome</keyword>
<gene>
    <name evidence="3" type="ORF">Fcan01_09677</name>
</gene>
<evidence type="ECO:0000256" key="1">
    <source>
        <dbReference type="SAM" id="MobiDB-lite"/>
    </source>
</evidence>
<feature type="region of interest" description="Disordered" evidence="1">
    <location>
        <begin position="335"/>
        <end position="362"/>
    </location>
</feature>
<keyword evidence="2" id="KW-0812">Transmembrane</keyword>
<name>A0A226ED83_FOLCA</name>
<dbReference type="AlphaFoldDB" id="A0A226ED83"/>
<dbReference type="Proteomes" id="UP000198287">
    <property type="component" value="Unassembled WGS sequence"/>
</dbReference>
<reference evidence="3 4" key="1">
    <citation type="submission" date="2015-12" db="EMBL/GenBank/DDBJ databases">
        <title>The genome of Folsomia candida.</title>
        <authorList>
            <person name="Faddeeva A."/>
            <person name="Derks M.F."/>
            <person name="Anvar Y."/>
            <person name="Smit S."/>
            <person name="Van Straalen N."/>
            <person name="Roelofs D."/>
        </authorList>
    </citation>
    <scope>NUCLEOTIDE SEQUENCE [LARGE SCALE GENOMIC DNA]</scope>
    <source>
        <strain evidence="3 4">VU population</strain>
        <tissue evidence="3">Whole body</tissue>
    </source>
</reference>
<dbReference type="EMBL" id="LNIX01000004">
    <property type="protein sequence ID" value="OXA55472.1"/>
    <property type="molecule type" value="Genomic_DNA"/>
</dbReference>